<feature type="domain" description="Major facilitator superfamily (MFS) profile" evidence="8">
    <location>
        <begin position="1"/>
        <end position="183"/>
    </location>
</feature>
<dbReference type="BioCyc" id="HAUR316274:GHYA-1568-MONOMER"/>
<keyword evidence="6 7" id="KW-0472">Membrane</keyword>
<dbReference type="HOGENOM" id="CLU_096770_0_0_0"/>
<dbReference type="KEGG" id="hau:Haur_1544"/>
<dbReference type="GO" id="GO:0005886">
    <property type="term" value="C:plasma membrane"/>
    <property type="evidence" value="ECO:0007669"/>
    <property type="project" value="UniProtKB-SubCell"/>
</dbReference>
<dbReference type="InParanoid" id="A9B4M2"/>
<protein>
    <submittedName>
        <fullName evidence="9">Major facilitator superfamily MFS_1</fullName>
    </submittedName>
</protein>
<feature type="transmembrane region" description="Helical" evidence="7">
    <location>
        <begin position="156"/>
        <end position="177"/>
    </location>
</feature>
<keyword evidence="5" id="KW-0534">Nitrate assimilation</keyword>
<dbReference type="GO" id="GO:0042128">
    <property type="term" value="P:nitrate assimilation"/>
    <property type="evidence" value="ECO:0007669"/>
    <property type="project" value="UniProtKB-KW"/>
</dbReference>
<feature type="transmembrane region" description="Helical" evidence="7">
    <location>
        <begin position="95"/>
        <end position="113"/>
    </location>
</feature>
<dbReference type="eggNOG" id="COG2223">
    <property type="taxonomic scope" value="Bacteria"/>
</dbReference>
<feature type="transmembrane region" description="Helical" evidence="7">
    <location>
        <begin position="7"/>
        <end position="27"/>
    </location>
</feature>
<evidence type="ECO:0000256" key="6">
    <source>
        <dbReference type="ARBA" id="ARBA00023136"/>
    </source>
</evidence>
<dbReference type="AlphaFoldDB" id="A9B4M2"/>
<gene>
    <name evidence="9" type="ordered locus">Haur_1544</name>
</gene>
<organism evidence="9 10">
    <name type="scientific">Herpetosiphon aurantiacus (strain ATCC 23779 / DSM 785 / 114-95)</name>
    <dbReference type="NCBI Taxonomy" id="316274"/>
    <lineage>
        <taxon>Bacteria</taxon>
        <taxon>Bacillati</taxon>
        <taxon>Chloroflexota</taxon>
        <taxon>Chloroflexia</taxon>
        <taxon>Herpetosiphonales</taxon>
        <taxon>Herpetosiphonaceae</taxon>
        <taxon>Herpetosiphon</taxon>
    </lineage>
</organism>
<dbReference type="Gene3D" id="1.20.1250.20">
    <property type="entry name" value="MFS general substrate transporter like domains"/>
    <property type="match status" value="1"/>
</dbReference>
<evidence type="ECO:0000313" key="10">
    <source>
        <dbReference type="Proteomes" id="UP000000787"/>
    </source>
</evidence>
<feature type="transmembrane region" description="Helical" evidence="7">
    <location>
        <begin position="42"/>
        <end position="60"/>
    </location>
</feature>
<dbReference type="InterPro" id="IPR036259">
    <property type="entry name" value="MFS_trans_sf"/>
</dbReference>
<dbReference type="PANTHER" id="PTHR23515">
    <property type="entry name" value="HIGH-AFFINITY NITRATE TRANSPORTER 2.3"/>
    <property type="match status" value="1"/>
</dbReference>
<dbReference type="PROSITE" id="PS50850">
    <property type="entry name" value="MFS"/>
    <property type="match status" value="1"/>
</dbReference>
<proteinExistence type="inferred from homology"/>
<evidence type="ECO:0000256" key="7">
    <source>
        <dbReference type="SAM" id="Phobius"/>
    </source>
</evidence>
<dbReference type="GO" id="GO:0015112">
    <property type="term" value="F:nitrate transmembrane transporter activity"/>
    <property type="evidence" value="ECO:0007669"/>
    <property type="project" value="InterPro"/>
</dbReference>
<evidence type="ECO:0000256" key="1">
    <source>
        <dbReference type="ARBA" id="ARBA00004651"/>
    </source>
</evidence>
<dbReference type="SUPFAM" id="SSF103473">
    <property type="entry name" value="MFS general substrate transporter"/>
    <property type="match status" value="1"/>
</dbReference>
<keyword evidence="4 7" id="KW-1133">Transmembrane helix</keyword>
<sequence>MSSPKSWILSLYYFLTFGGFVAMAVYLPTLLTDLFGISKTDAGLRTAGFVLVATAARPFGGVLADKIGGTTILKWVFPITTCMAGLMAFSNVMPFTIGALGMAAAIGLGNGAVFKLVPEYFPQSVGIVTGLVGAAGGLGGFFPPLLLGYIRQQTGSFSYGFVALAMFTLVCWFVLYYNNRPRRPTPQLA</sequence>
<dbReference type="STRING" id="316274.Haur_1544"/>
<name>A9B4M2_HERA2</name>
<comment type="similarity">
    <text evidence="2">Belongs to the major facilitator superfamily. Nitrate/nitrite porter (TC 2.A.1.8) family.</text>
</comment>
<evidence type="ECO:0000256" key="4">
    <source>
        <dbReference type="ARBA" id="ARBA00022989"/>
    </source>
</evidence>
<keyword evidence="10" id="KW-1185">Reference proteome</keyword>
<keyword evidence="3 7" id="KW-0812">Transmembrane</keyword>
<accession>A9B4M2</accession>
<evidence type="ECO:0000256" key="2">
    <source>
        <dbReference type="ARBA" id="ARBA00008432"/>
    </source>
</evidence>
<evidence type="ECO:0000259" key="8">
    <source>
        <dbReference type="PROSITE" id="PS50850"/>
    </source>
</evidence>
<dbReference type="InterPro" id="IPR020846">
    <property type="entry name" value="MFS_dom"/>
</dbReference>
<dbReference type="InterPro" id="IPR011701">
    <property type="entry name" value="MFS"/>
</dbReference>
<reference evidence="9 10" key="1">
    <citation type="journal article" date="2011" name="Stand. Genomic Sci.">
        <title>Complete genome sequence of the filamentous gliding predatory bacterium Herpetosiphon aurantiacus type strain (114-95(T)).</title>
        <authorList>
            <person name="Kiss H."/>
            <person name="Nett M."/>
            <person name="Domin N."/>
            <person name="Martin K."/>
            <person name="Maresca J.A."/>
            <person name="Copeland A."/>
            <person name="Lapidus A."/>
            <person name="Lucas S."/>
            <person name="Berry K.W."/>
            <person name="Glavina Del Rio T."/>
            <person name="Dalin E."/>
            <person name="Tice H."/>
            <person name="Pitluck S."/>
            <person name="Richardson P."/>
            <person name="Bruce D."/>
            <person name="Goodwin L."/>
            <person name="Han C."/>
            <person name="Detter J.C."/>
            <person name="Schmutz J."/>
            <person name="Brettin T."/>
            <person name="Land M."/>
            <person name="Hauser L."/>
            <person name="Kyrpides N.C."/>
            <person name="Ivanova N."/>
            <person name="Goker M."/>
            <person name="Woyke T."/>
            <person name="Klenk H.P."/>
            <person name="Bryant D.A."/>
        </authorList>
    </citation>
    <scope>NUCLEOTIDE SEQUENCE [LARGE SCALE GENOMIC DNA]</scope>
    <source>
        <strain evidence="10">ATCC 23779 / DSM 785 / 114-95</strain>
    </source>
</reference>
<feature type="transmembrane region" description="Helical" evidence="7">
    <location>
        <begin position="125"/>
        <end position="150"/>
    </location>
</feature>
<comment type="subcellular location">
    <subcellularLocation>
        <location evidence="1">Cell membrane</location>
        <topology evidence="1">Multi-pass membrane protein</topology>
    </subcellularLocation>
</comment>
<dbReference type="InterPro" id="IPR044772">
    <property type="entry name" value="NO3_transporter"/>
</dbReference>
<evidence type="ECO:0000256" key="5">
    <source>
        <dbReference type="ARBA" id="ARBA00023063"/>
    </source>
</evidence>
<dbReference type="Proteomes" id="UP000000787">
    <property type="component" value="Chromosome"/>
</dbReference>
<evidence type="ECO:0000313" key="9">
    <source>
        <dbReference type="EMBL" id="ABX04187.1"/>
    </source>
</evidence>
<evidence type="ECO:0000256" key="3">
    <source>
        <dbReference type="ARBA" id="ARBA00022692"/>
    </source>
</evidence>
<dbReference type="EMBL" id="CP000875">
    <property type="protein sequence ID" value="ABX04187.1"/>
    <property type="molecule type" value="Genomic_DNA"/>
</dbReference>
<dbReference type="Pfam" id="PF07690">
    <property type="entry name" value="MFS_1"/>
    <property type="match status" value="1"/>
</dbReference>